<dbReference type="AlphaFoldDB" id="A0AAV4LD56"/>
<dbReference type="Proteomes" id="UP001057291">
    <property type="component" value="Unassembled WGS sequence"/>
</dbReference>
<dbReference type="EMBL" id="BOQE01000001">
    <property type="protein sequence ID" value="GIM45787.1"/>
    <property type="molecule type" value="Genomic_DNA"/>
</dbReference>
<protein>
    <submittedName>
        <fullName evidence="1">Uncharacterized protein</fullName>
    </submittedName>
</protein>
<gene>
    <name evidence="1" type="ORF">DNHGIG_13360</name>
</gene>
<organism evidence="1 2">
    <name type="scientific">Collibacillus ludicampi</name>
    <dbReference type="NCBI Taxonomy" id="2771369"/>
    <lineage>
        <taxon>Bacteria</taxon>
        <taxon>Bacillati</taxon>
        <taxon>Bacillota</taxon>
        <taxon>Bacilli</taxon>
        <taxon>Bacillales</taxon>
        <taxon>Alicyclobacillaceae</taxon>
        <taxon>Collibacillus</taxon>
    </lineage>
</organism>
<name>A0AAV4LD56_9BACL</name>
<proteinExistence type="predicted"/>
<sequence length="72" mass="8021">MNDSMYAKHGGIHFIKKRSEREINSFVSKLPAEKKDSLFEVLDQLSQAGFIQIVNDGKFADGDGKLEGSDEC</sequence>
<accession>A0AAV4LD56</accession>
<dbReference type="RefSeq" id="WP_282198960.1">
    <property type="nucleotide sequence ID" value="NZ_BOQE01000001.1"/>
</dbReference>
<evidence type="ECO:0000313" key="2">
    <source>
        <dbReference type="Proteomes" id="UP001057291"/>
    </source>
</evidence>
<reference evidence="1" key="1">
    <citation type="journal article" date="2023" name="Int. J. Syst. Evol. Microbiol.">
        <title>Collibacillus ludicampi gen. nov., sp. nov., a new soil bacterium of the family Alicyclobacillaceae.</title>
        <authorList>
            <person name="Jojima T."/>
            <person name="Ioku Y."/>
            <person name="Fukuta Y."/>
            <person name="Shirasaka N."/>
            <person name="Matsumura Y."/>
            <person name="Mori M."/>
        </authorList>
    </citation>
    <scope>NUCLEOTIDE SEQUENCE</scope>
    <source>
        <strain evidence="1">TP075</strain>
    </source>
</reference>
<comment type="caution">
    <text evidence="1">The sequence shown here is derived from an EMBL/GenBank/DDBJ whole genome shotgun (WGS) entry which is preliminary data.</text>
</comment>
<keyword evidence="2" id="KW-1185">Reference proteome</keyword>
<evidence type="ECO:0000313" key="1">
    <source>
        <dbReference type="EMBL" id="GIM45787.1"/>
    </source>
</evidence>